<evidence type="ECO:0000256" key="7">
    <source>
        <dbReference type="SAM" id="MobiDB-lite"/>
    </source>
</evidence>
<dbReference type="EMBL" id="HBIF01000055">
    <property type="protein sequence ID" value="CAE0316774.1"/>
    <property type="molecule type" value="Transcribed_RNA"/>
</dbReference>
<evidence type="ECO:0000256" key="5">
    <source>
        <dbReference type="ARBA" id="ARBA00022786"/>
    </source>
</evidence>
<dbReference type="Gene3D" id="3.90.1750.10">
    <property type="entry name" value="Hect, E3 ligase catalytic domains"/>
    <property type="match status" value="1"/>
</dbReference>
<dbReference type="Gene3D" id="1.25.10.10">
    <property type="entry name" value="Leucine-rich Repeat Variant"/>
    <property type="match status" value="1"/>
</dbReference>
<feature type="active site" description="Glycyl thioester intermediate" evidence="6">
    <location>
        <position position="1292"/>
    </location>
</feature>
<dbReference type="PANTHER" id="PTHR45670">
    <property type="entry name" value="E3 UBIQUITIN-PROTEIN LIGASE TRIP12"/>
    <property type="match status" value="1"/>
</dbReference>
<name>A0A7S3MRM0_9CILI</name>
<evidence type="ECO:0000313" key="9">
    <source>
        <dbReference type="EMBL" id="CAE0316774.1"/>
    </source>
</evidence>
<evidence type="ECO:0000256" key="2">
    <source>
        <dbReference type="ARBA" id="ARBA00006331"/>
    </source>
</evidence>
<feature type="compositionally biased region" description="Basic and acidic residues" evidence="7">
    <location>
        <begin position="18"/>
        <end position="31"/>
    </location>
</feature>
<keyword evidence="4" id="KW-0808">Transferase</keyword>
<dbReference type="GO" id="GO:0061630">
    <property type="term" value="F:ubiquitin protein ligase activity"/>
    <property type="evidence" value="ECO:0007669"/>
    <property type="project" value="UniProtKB-EC"/>
</dbReference>
<dbReference type="SUPFAM" id="SSF48371">
    <property type="entry name" value="ARM repeat"/>
    <property type="match status" value="1"/>
</dbReference>
<dbReference type="InterPro" id="IPR057948">
    <property type="entry name" value="TPR_TRIP12_N"/>
</dbReference>
<dbReference type="Gene3D" id="3.30.2410.10">
    <property type="entry name" value="Hect, E3 ligase catalytic domain"/>
    <property type="match status" value="1"/>
</dbReference>
<dbReference type="PANTHER" id="PTHR45670:SF1">
    <property type="entry name" value="E3 UBIQUITIN-PROTEIN LIGASE HECTD1"/>
    <property type="match status" value="1"/>
</dbReference>
<gene>
    <name evidence="9" type="ORF">FSAL1345_LOCUS51</name>
</gene>
<comment type="catalytic activity">
    <reaction evidence="1">
        <text>S-ubiquitinyl-[E2 ubiquitin-conjugating enzyme]-L-cysteine + [acceptor protein]-L-lysine = [E2 ubiquitin-conjugating enzyme]-L-cysteine + N(6)-ubiquitinyl-[acceptor protein]-L-lysine.</text>
        <dbReference type="EC" id="2.3.2.26"/>
    </reaction>
</comment>
<dbReference type="InterPro" id="IPR011989">
    <property type="entry name" value="ARM-like"/>
</dbReference>
<organism evidence="9">
    <name type="scientific">Fabrea salina</name>
    <dbReference type="NCBI Taxonomy" id="342563"/>
    <lineage>
        <taxon>Eukaryota</taxon>
        <taxon>Sar</taxon>
        <taxon>Alveolata</taxon>
        <taxon>Ciliophora</taxon>
        <taxon>Postciliodesmatophora</taxon>
        <taxon>Heterotrichea</taxon>
        <taxon>Heterotrichida</taxon>
        <taxon>Fabreidae</taxon>
        <taxon>Fabrea</taxon>
    </lineage>
</organism>
<evidence type="ECO:0000256" key="4">
    <source>
        <dbReference type="ARBA" id="ARBA00022679"/>
    </source>
</evidence>
<feature type="domain" description="HECT" evidence="8">
    <location>
        <begin position="947"/>
        <end position="1325"/>
    </location>
</feature>
<dbReference type="CDD" id="cd00078">
    <property type="entry name" value="HECTc"/>
    <property type="match status" value="1"/>
</dbReference>
<dbReference type="GO" id="GO:0000209">
    <property type="term" value="P:protein polyubiquitination"/>
    <property type="evidence" value="ECO:0007669"/>
    <property type="project" value="TreeGrafter"/>
</dbReference>
<dbReference type="Pfam" id="PF00632">
    <property type="entry name" value="HECT"/>
    <property type="match status" value="1"/>
</dbReference>
<protein>
    <recommendedName>
        <fullName evidence="3">HECT-type E3 ubiquitin transferase</fullName>
        <ecNumber evidence="3">2.3.2.26</ecNumber>
    </recommendedName>
</protein>
<dbReference type="EC" id="2.3.2.26" evidence="3"/>
<dbReference type="InterPro" id="IPR035983">
    <property type="entry name" value="Hect_E3_ubiquitin_ligase"/>
</dbReference>
<reference evidence="9" key="1">
    <citation type="submission" date="2021-01" db="EMBL/GenBank/DDBJ databases">
        <authorList>
            <person name="Corre E."/>
            <person name="Pelletier E."/>
            <person name="Niang G."/>
            <person name="Scheremetjew M."/>
            <person name="Finn R."/>
            <person name="Kale V."/>
            <person name="Holt S."/>
            <person name="Cochrane G."/>
            <person name="Meng A."/>
            <person name="Brown T."/>
            <person name="Cohen L."/>
        </authorList>
    </citation>
    <scope>NUCLEOTIDE SEQUENCE</scope>
</reference>
<accession>A0A7S3MRM0</accession>
<dbReference type="InterPro" id="IPR016024">
    <property type="entry name" value="ARM-type_fold"/>
</dbReference>
<evidence type="ECO:0000256" key="6">
    <source>
        <dbReference type="PROSITE-ProRule" id="PRU00104"/>
    </source>
</evidence>
<dbReference type="GO" id="GO:0043161">
    <property type="term" value="P:proteasome-mediated ubiquitin-dependent protein catabolic process"/>
    <property type="evidence" value="ECO:0007669"/>
    <property type="project" value="TreeGrafter"/>
</dbReference>
<dbReference type="InterPro" id="IPR000569">
    <property type="entry name" value="HECT_dom"/>
</dbReference>
<sequence>MEQVGSKRSRQKSNSSSGEKKSKTESEKGQTDEQVALPSVDQPQTPPAPIPFRPKHSFLRQQTYRMKKTRISEGSSEDSFEGGTCVGGVGEVVSGLRAGDDMQVLQGLSQLSADLAMAHEETLASLPLDSLIHSLVHCLTIDSVPDIPLYAIISITNIIDSVPSVIGLLVSAGAVSLLNSKLMNFEFVDMAEHSIKCLEKISYENAPVILKEGAFESMTMTLEFFELETQKKIMTVGCNIAKSLSELSSFKEHVASVIPTFAGMLGFRGQDYIAQNERVLEFFMLLSESLVRVAENESDPLGVLFEVVSHQEIQTNLIQLISNAPSLLPKALKLFYVLCKYSVSMCNCFLAQRGTEIISDTLSGNSQSSNMVEALNLLDAILPGSTQHEKLRNFHANYIQTICQMILPRIISIYEHFIDKSAKNTVLSILEKLLAISPSEVTTQYVVPQSFSNFLAELLSSHDLRTTKLGLEIVKQLYEKVPKQVSTNLVREGVVSRIRDLKRSEVAKTLQKERRLMPEFNLRHLIGREDPRMLEELMMSLRRVGGEDQGDWQQITQLSKELLKKHRQFESTHALKVAKELKKLSQKLKHDSEEITEAWSELAEILQKEHVSSFELANSKLAESAWNWFTKAPKFECLFKRLDYFLKVFSQVDSEGKTLLSKLVSLLLGSSRFIQNLAPNRNVRSKVRLNFVYSPSEPINCQEFQLRHSFFSQVSRFALTLNPSVTFESLKSQLLNVKTKEDLQVFKNSFRHPEGLFRRLEEEEVVMPRQRRQSDAPTNLEVVMLVGGQEVSNSVLELGEETIVNFKFAVRKNQESQFLSGKSFYENILKESSKVGLDPKEKVYPYLRLVKFLYLLNHLLPNLTSTKSVLFNFVFENSNCEKVPESAFKSAKISGLLSKQLQEFPPNLPVWLRNLSRHCGFLFSYKLKAEMIQSTGFGGHFMDRMMRGGRVKQKVRVQRENILKCALQVVGDSRLLKQGVLEVEYENEVGTGLGPTLEFYTLISKEVRKLSIWRPDTQNGLFPCPYKVSCPKTLDYFTFLGKFVGKALTDKRYVDLPFSPAWWKLVLKKPVTLGDVAYVDTQLHKTLLELQEVINRKNYITQNYRKSQRTQLLSQLTFEGAQIEDLCLSFTLPGYDSVPLKKTKETVTLENLEEYLKLVVEHTLLQVPQAQAFRKGLETLFPSNLLETFLEEEIEDFICGGSHEKWDLETLKAQVVPAHGYTHTSQTYLDLLRVLSEFSKEEQRSFLQFVTGAPRLPLGGFEALNPKLTVVRKEPSMQGHHPDEYLPSVMTCQNYLKLPEYSTSEVLKKNVTYAIQEGHQAFHLS</sequence>
<dbReference type="InterPro" id="IPR045322">
    <property type="entry name" value="HECTD1/TRIP12-like"/>
</dbReference>
<proteinExistence type="inferred from homology"/>
<dbReference type="SMART" id="SM00119">
    <property type="entry name" value="HECTc"/>
    <property type="match status" value="1"/>
</dbReference>
<comment type="similarity">
    <text evidence="2">Belongs to the UPL family. K-HECT subfamily.</text>
</comment>
<feature type="region of interest" description="Disordered" evidence="7">
    <location>
        <begin position="1"/>
        <end position="59"/>
    </location>
</feature>
<dbReference type="Pfam" id="PF25579">
    <property type="entry name" value="TPR_TRIP12_N"/>
    <property type="match status" value="1"/>
</dbReference>
<dbReference type="SUPFAM" id="SSF56204">
    <property type="entry name" value="Hect, E3 ligase catalytic domain"/>
    <property type="match status" value="1"/>
</dbReference>
<evidence type="ECO:0000256" key="3">
    <source>
        <dbReference type="ARBA" id="ARBA00012485"/>
    </source>
</evidence>
<dbReference type="PROSITE" id="PS50237">
    <property type="entry name" value="HECT"/>
    <property type="match status" value="1"/>
</dbReference>
<evidence type="ECO:0000259" key="8">
    <source>
        <dbReference type="PROSITE" id="PS50237"/>
    </source>
</evidence>
<evidence type="ECO:0000256" key="1">
    <source>
        <dbReference type="ARBA" id="ARBA00000885"/>
    </source>
</evidence>
<keyword evidence="5 6" id="KW-0833">Ubl conjugation pathway</keyword>